<gene>
    <name evidence="4" type="ORF">HF519_00540</name>
</gene>
<keyword evidence="2" id="KW-0732">Signal</keyword>
<feature type="domain" description="Excalibur calcium-binding" evidence="3">
    <location>
        <begin position="32"/>
        <end position="69"/>
    </location>
</feature>
<feature type="domain" description="Excalibur calcium-binding" evidence="3">
    <location>
        <begin position="116"/>
        <end position="153"/>
    </location>
</feature>
<reference evidence="4 5" key="1">
    <citation type="submission" date="2020-04" db="EMBL/GenBank/DDBJ databases">
        <authorList>
            <person name="Klaysubun C."/>
            <person name="Duangmal K."/>
            <person name="Lipun K."/>
        </authorList>
    </citation>
    <scope>NUCLEOTIDE SEQUENCE [LARGE SCALE GENOMIC DNA]</scope>
    <source>
        <strain evidence="4 5">DSM 45300</strain>
    </source>
</reference>
<proteinExistence type="predicted"/>
<feature type="chain" id="PRO_5032913664" description="Excalibur calcium-binding domain-containing protein" evidence="2">
    <location>
        <begin position="31"/>
        <end position="180"/>
    </location>
</feature>
<sequence>MAVTRAARLSAALSVLATVGFLTFPGTAVAQPDLDCGDFQFPEVAQEVLDRGVGDPHRLDDDGDGIACELLPRRGTSSPSPEPSPDPEPEPSPEPSPDPVDTSARFLPTTSAQENRDRDCPDFASQADAQAALEADPSDPERLDADDDGIACESHFGSDNQQVQVHPVGGVDTGGRPSRA</sequence>
<evidence type="ECO:0000259" key="3">
    <source>
        <dbReference type="SMART" id="SM00894"/>
    </source>
</evidence>
<evidence type="ECO:0000313" key="5">
    <source>
        <dbReference type="Proteomes" id="UP000586918"/>
    </source>
</evidence>
<feature type="compositionally biased region" description="Low complexity" evidence="1">
    <location>
        <begin position="124"/>
        <end position="135"/>
    </location>
</feature>
<protein>
    <recommendedName>
        <fullName evidence="3">Excalibur calcium-binding domain-containing protein</fullName>
    </recommendedName>
</protein>
<keyword evidence="5" id="KW-1185">Reference proteome</keyword>
<comment type="caution">
    <text evidence="4">The sequence shown here is derived from an EMBL/GenBank/DDBJ whole genome shotgun (WGS) entry which is preliminary data.</text>
</comment>
<dbReference type="AlphaFoldDB" id="A0A848DBJ1"/>
<dbReference type="RefSeq" id="WP_169409649.1">
    <property type="nucleotide sequence ID" value="NZ_JAAXKZ010000001.1"/>
</dbReference>
<organism evidence="4 5">
    <name type="scientific">Pseudonocardia bannensis</name>
    <dbReference type="NCBI Taxonomy" id="630973"/>
    <lineage>
        <taxon>Bacteria</taxon>
        <taxon>Bacillati</taxon>
        <taxon>Actinomycetota</taxon>
        <taxon>Actinomycetes</taxon>
        <taxon>Pseudonocardiales</taxon>
        <taxon>Pseudonocardiaceae</taxon>
        <taxon>Pseudonocardia</taxon>
    </lineage>
</organism>
<dbReference type="InterPro" id="IPR008613">
    <property type="entry name" value="Excalibur_Ca-bd_domain"/>
</dbReference>
<dbReference type="EMBL" id="JAAXKZ010000001">
    <property type="protein sequence ID" value="NMH90107.1"/>
    <property type="molecule type" value="Genomic_DNA"/>
</dbReference>
<evidence type="ECO:0000256" key="2">
    <source>
        <dbReference type="SAM" id="SignalP"/>
    </source>
</evidence>
<evidence type="ECO:0000313" key="4">
    <source>
        <dbReference type="EMBL" id="NMH90107.1"/>
    </source>
</evidence>
<accession>A0A848DBJ1</accession>
<dbReference type="SMART" id="SM00894">
    <property type="entry name" value="Excalibur"/>
    <property type="match status" value="2"/>
</dbReference>
<dbReference type="Proteomes" id="UP000586918">
    <property type="component" value="Unassembled WGS sequence"/>
</dbReference>
<evidence type="ECO:0000256" key="1">
    <source>
        <dbReference type="SAM" id="MobiDB-lite"/>
    </source>
</evidence>
<feature type="signal peptide" evidence="2">
    <location>
        <begin position="1"/>
        <end position="30"/>
    </location>
</feature>
<name>A0A848DBJ1_9PSEU</name>
<feature type="region of interest" description="Disordered" evidence="1">
    <location>
        <begin position="69"/>
        <end position="180"/>
    </location>
</feature>